<evidence type="ECO:0000256" key="3">
    <source>
        <dbReference type="ARBA" id="ARBA00022692"/>
    </source>
</evidence>
<gene>
    <name evidence="8" type="ORF">GCM10010915_28820</name>
</gene>
<comment type="caution">
    <text evidence="8">The sequence shown here is derived from an EMBL/GenBank/DDBJ whole genome shotgun (WGS) entry which is preliminary data.</text>
</comment>
<evidence type="ECO:0000259" key="7">
    <source>
        <dbReference type="Pfam" id="PF01545"/>
    </source>
</evidence>
<dbReference type="InterPro" id="IPR040177">
    <property type="entry name" value="SLC30A9"/>
</dbReference>
<dbReference type="GO" id="GO:0006829">
    <property type="term" value="P:zinc ion transport"/>
    <property type="evidence" value="ECO:0007669"/>
    <property type="project" value="InterPro"/>
</dbReference>
<dbReference type="InterPro" id="IPR002524">
    <property type="entry name" value="Cation_efflux"/>
</dbReference>
<keyword evidence="4 6" id="KW-1133">Transmembrane helix</keyword>
<keyword evidence="3 6" id="KW-0812">Transmembrane</keyword>
<dbReference type="SUPFAM" id="SSF161111">
    <property type="entry name" value="Cation efflux protein transmembrane domain-like"/>
    <property type="match status" value="1"/>
</dbReference>
<dbReference type="GO" id="GO:0008324">
    <property type="term" value="F:monoatomic cation transmembrane transporter activity"/>
    <property type="evidence" value="ECO:0007669"/>
    <property type="project" value="InterPro"/>
</dbReference>
<evidence type="ECO:0000256" key="5">
    <source>
        <dbReference type="ARBA" id="ARBA00023136"/>
    </source>
</evidence>
<feature type="transmembrane region" description="Helical" evidence="6">
    <location>
        <begin position="191"/>
        <end position="214"/>
    </location>
</feature>
<protein>
    <submittedName>
        <fullName evidence="8">Transporter</fullName>
    </submittedName>
</protein>
<keyword evidence="2" id="KW-0813">Transport</keyword>
<dbReference type="AlphaFoldDB" id="A0A916YI45"/>
<feature type="transmembrane region" description="Helical" evidence="6">
    <location>
        <begin position="37"/>
        <end position="58"/>
    </location>
</feature>
<dbReference type="InterPro" id="IPR058533">
    <property type="entry name" value="Cation_efflux_TM"/>
</dbReference>
<sequence length="351" mass="37900">MDPAPTNAIAGRLWAIPPTVPPTLTLGGMSAHGGGKAILAAFIANMGIAIAKFVGWLLSGSTSLLAEAVHSLADSGNQVLLYVGGRVSRREADREHPFGYGRERYVYAFVVGIILFSVGGLFSIYEGVNKLVHPHELNERWWWLPIVILVFGILLEIYSLRTAIKEANEIRERGQSWWEFIRRSRSPELPVLLLEDTGALLGLVFALTGVSLTVATGDPMYDAAGTLAIGVLLIVIAIVIGIEMKSLLVGEGATKKQLHAIIAAIETGAEPPKVIHIKTLYVGPEELMVAAKIGLAADKPLGAAARDIDEIEQRVRTAVPHARIIYLEPDVYREVSGKKPSTEAFVFPSSD</sequence>
<evidence type="ECO:0000313" key="9">
    <source>
        <dbReference type="Proteomes" id="UP000633205"/>
    </source>
</evidence>
<proteinExistence type="predicted"/>
<dbReference type="EMBL" id="BMHO01000002">
    <property type="protein sequence ID" value="GGD45737.1"/>
    <property type="molecule type" value="Genomic_DNA"/>
</dbReference>
<dbReference type="PANTHER" id="PTHR13414:SF9">
    <property type="entry name" value="PROTON-COUPLED ZINC ANTIPORTER SLC30A9, MITOCHONDRIAL"/>
    <property type="match status" value="1"/>
</dbReference>
<feature type="transmembrane region" description="Helical" evidence="6">
    <location>
        <begin position="220"/>
        <end position="242"/>
    </location>
</feature>
<evidence type="ECO:0000256" key="4">
    <source>
        <dbReference type="ARBA" id="ARBA00022989"/>
    </source>
</evidence>
<feature type="domain" description="Cation efflux protein transmembrane" evidence="7">
    <location>
        <begin position="38"/>
        <end position="246"/>
    </location>
</feature>
<reference evidence="8" key="2">
    <citation type="submission" date="2020-09" db="EMBL/GenBank/DDBJ databases">
        <authorList>
            <person name="Sun Q."/>
            <person name="Zhou Y."/>
        </authorList>
    </citation>
    <scope>NUCLEOTIDE SEQUENCE</scope>
    <source>
        <strain evidence="8">CGMCC 1.15152</strain>
    </source>
</reference>
<dbReference type="Gene3D" id="1.20.1510.10">
    <property type="entry name" value="Cation efflux protein transmembrane domain"/>
    <property type="match status" value="1"/>
</dbReference>
<keyword evidence="9" id="KW-1185">Reference proteome</keyword>
<reference evidence="8" key="1">
    <citation type="journal article" date="2014" name="Int. J. Syst. Evol. Microbiol.">
        <title>Complete genome sequence of Corynebacterium casei LMG S-19264T (=DSM 44701T), isolated from a smear-ripened cheese.</title>
        <authorList>
            <consortium name="US DOE Joint Genome Institute (JGI-PGF)"/>
            <person name="Walter F."/>
            <person name="Albersmeier A."/>
            <person name="Kalinowski J."/>
            <person name="Ruckert C."/>
        </authorList>
    </citation>
    <scope>NUCLEOTIDE SEQUENCE</scope>
    <source>
        <strain evidence="8">CGMCC 1.15152</strain>
    </source>
</reference>
<dbReference type="Proteomes" id="UP000633205">
    <property type="component" value="Unassembled WGS sequence"/>
</dbReference>
<evidence type="ECO:0000256" key="2">
    <source>
        <dbReference type="ARBA" id="ARBA00022448"/>
    </source>
</evidence>
<evidence type="ECO:0000313" key="8">
    <source>
        <dbReference type="EMBL" id="GGD45737.1"/>
    </source>
</evidence>
<dbReference type="Pfam" id="PF01545">
    <property type="entry name" value="Cation_efflux"/>
    <property type="match status" value="1"/>
</dbReference>
<accession>A0A916YI45</accession>
<keyword evidence="5 6" id="KW-0472">Membrane</keyword>
<feature type="transmembrane region" description="Helical" evidence="6">
    <location>
        <begin position="141"/>
        <end position="160"/>
    </location>
</feature>
<organism evidence="8 9">
    <name type="scientific">Microbacterium faecale</name>
    <dbReference type="NCBI Taxonomy" id="1804630"/>
    <lineage>
        <taxon>Bacteria</taxon>
        <taxon>Bacillati</taxon>
        <taxon>Actinomycetota</taxon>
        <taxon>Actinomycetes</taxon>
        <taxon>Micrococcales</taxon>
        <taxon>Microbacteriaceae</taxon>
        <taxon>Microbacterium</taxon>
    </lineage>
</organism>
<dbReference type="GO" id="GO:0016020">
    <property type="term" value="C:membrane"/>
    <property type="evidence" value="ECO:0007669"/>
    <property type="project" value="UniProtKB-SubCell"/>
</dbReference>
<feature type="transmembrane region" description="Helical" evidence="6">
    <location>
        <begin position="105"/>
        <end position="125"/>
    </location>
</feature>
<dbReference type="PANTHER" id="PTHR13414">
    <property type="entry name" value="HUEL-CATION TRANSPORTER"/>
    <property type="match status" value="1"/>
</dbReference>
<evidence type="ECO:0000256" key="1">
    <source>
        <dbReference type="ARBA" id="ARBA00004141"/>
    </source>
</evidence>
<name>A0A916YI45_9MICO</name>
<evidence type="ECO:0000256" key="6">
    <source>
        <dbReference type="SAM" id="Phobius"/>
    </source>
</evidence>
<comment type="subcellular location">
    <subcellularLocation>
        <location evidence="1">Membrane</location>
        <topology evidence="1">Multi-pass membrane protein</topology>
    </subcellularLocation>
</comment>
<dbReference type="NCBIfam" id="TIGR01297">
    <property type="entry name" value="CDF"/>
    <property type="match status" value="1"/>
</dbReference>
<dbReference type="InterPro" id="IPR027469">
    <property type="entry name" value="Cation_efflux_TMD_sf"/>
</dbReference>